<protein>
    <submittedName>
        <fullName evidence="5">Hsp70 protein</fullName>
    </submittedName>
</protein>
<dbReference type="InterPro" id="IPR029048">
    <property type="entry name" value="HSP70_C_sf"/>
</dbReference>
<dbReference type="GO" id="GO:0030968">
    <property type="term" value="P:endoplasmic reticulum unfolded protein response"/>
    <property type="evidence" value="ECO:0007669"/>
    <property type="project" value="TreeGrafter"/>
</dbReference>
<evidence type="ECO:0000313" key="5">
    <source>
        <dbReference type="EMBL" id="VVU94714.1"/>
    </source>
</evidence>
<dbReference type="Pfam" id="PF00012">
    <property type="entry name" value="HSP70"/>
    <property type="match status" value="1"/>
</dbReference>
<dbReference type="GO" id="GO:0140662">
    <property type="term" value="F:ATP-dependent protein folding chaperone"/>
    <property type="evidence" value="ECO:0007669"/>
    <property type="project" value="InterPro"/>
</dbReference>
<dbReference type="Gene3D" id="1.20.1270.10">
    <property type="match status" value="1"/>
</dbReference>
<dbReference type="GO" id="GO:0034663">
    <property type="term" value="C:endoplasmic reticulum chaperone complex"/>
    <property type="evidence" value="ECO:0007669"/>
    <property type="project" value="TreeGrafter"/>
</dbReference>
<keyword evidence="3" id="KW-0143">Chaperone</keyword>
<feature type="coiled-coil region" evidence="4">
    <location>
        <begin position="454"/>
        <end position="513"/>
    </location>
</feature>
<keyword evidence="2" id="KW-0067">ATP-binding</keyword>
<evidence type="ECO:0000256" key="1">
    <source>
        <dbReference type="ARBA" id="ARBA00022741"/>
    </source>
</evidence>
<dbReference type="GO" id="GO:0005524">
    <property type="term" value="F:ATP binding"/>
    <property type="evidence" value="ECO:0007669"/>
    <property type="project" value="UniProtKB-KW"/>
</dbReference>
<name>A0A5E8CJ71_9ZZZZ</name>
<dbReference type="EMBL" id="CABVLZ010000002">
    <property type="protein sequence ID" value="VVU94714.1"/>
    <property type="molecule type" value="Genomic_DNA"/>
</dbReference>
<dbReference type="InterPro" id="IPR043129">
    <property type="entry name" value="ATPase_NBD"/>
</dbReference>
<dbReference type="PRINTS" id="PR00301">
    <property type="entry name" value="HEATSHOCK70"/>
</dbReference>
<dbReference type="Gene3D" id="3.30.30.30">
    <property type="match status" value="1"/>
</dbReference>
<evidence type="ECO:0000256" key="3">
    <source>
        <dbReference type="ARBA" id="ARBA00023186"/>
    </source>
</evidence>
<dbReference type="Gene3D" id="3.90.640.10">
    <property type="entry name" value="Actin, Chain A, domain 4"/>
    <property type="match status" value="1"/>
</dbReference>
<dbReference type="FunFam" id="3.90.640.10:FF:000003">
    <property type="entry name" value="Molecular chaperone DnaK"/>
    <property type="match status" value="1"/>
</dbReference>
<sequence>MSVVGIDFGNKFFKIAGLRNGSVETLLFNQSNRKSPGIISFLNKRYVGLDAQNFVRNNLDSSVGNLKQLIYSINNDLKFENIFKDYQKENLLNIDDQEYSIYQIFSTVIKKLLDASIGRTPNDLVISIPSFFTIYEHDIIYQALEIINVTNPMIISEEVAVSLNYGYYKALLKEFENPETVLFINIGSTSTQAFITEFSNDKLKIVRSSGSITIGGDHFDKRIFDMINKKIYQKYNININMNSKYAYTLLKECEKAKQVLSSNLEANLVFDYTPEDILIQEKITLKEFNQLTDSLSIEILSVINSCIENYDLDKLTKVELIGGSMRIPKIKDGIKERLKMEPRYSLNADECVAKGSVLYGALNSCSVKIKDYALENVINSNITLKIGEKIIKITEDNLELPSTKLVKCKINTKLVKPQIEILMNNNLYSIYELEIDELNDSKIEIKLKIDVNRIIRIEKIKIEIEKEIKELKEISFIRLGELDQNLKNLIIENEAKIVEKERLLDECDDLKNSIEEKFYLLSELIVTDPSFQTYLSPDELAKLEVQLLKAEELFSEDTNVDSIIEYRETLESFKYVFSEINFRKITYQKVPIQLDIMEKETGKLEEKIKGLQNEQEIREKMTELEDWLKKKKEIMKDINLFESPPFSETNLKNEYTKLYKNVESLIPQITGNAENL</sequence>
<dbReference type="SUPFAM" id="SSF53067">
    <property type="entry name" value="Actin-like ATPase domain"/>
    <property type="match status" value="2"/>
</dbReference>
<keyword evidence="1" id="KW-0547">Nucleotide-binding</keyword>
<dbReference type="PANTHER" id="PTHR45639">
    <property type="entry name" value="HSC70CB, ISOFORM G-RELATED"/>
    <property type="match status" value="1"/>
</dbReference>
<evidence type="ECO:0000256" key="2">
    <source>
        <dbReference type="ARBA" id="ARBA00022840"/>
    </source>
</evidence>
<accession>A0A5E8CJ71</accession>
<dbReference type="PANTHER" id="PTHR45639:SF3">
    <property type="entry name" value="HYPOXIA UP-REGULATED PROTEIN 1"/>
    <property type="match status" value="1"/>
</dbReference>
<organism evidence="5">
    <name type="scientific">seawater metagenome</name>
    <dbReference type="NCBI Taxonomy" id="1561972"/>
    <lineage>
        <taxon>unclassified sequences</taxon>
        <taxon>metagenomes</taxon>
        <taxon>ecological metagenomes</taxon>
    </lineage>
</organism>
<keyword evidence="4" id="KW-0175">Coiled coil</keyword>
<reference evidence="5" key="1">
    <citation type="submission" date="2019-09" db="EMBL/GenBank/DDBJ databases">
        <authorList>
            <person name="Needham M D."/>
        </authorList>
    </citation>
    <scope>NUCLEOTIDE SEQUENCE</scope>
</reference>
<dbReference type="Gene3D" id="3.30.420.40">
    <property type="match status" value="2"/>
</dbReference>
<evidence type="ECO:0000256" key="4">
    <source>
        <dbReference type="SAM" id="Coils"/>
    </source>
</evidence>
<dbReference type="InterPro" id="IPR013126">
    <property type="entry name" value="Hsp_70_fam"/>
</dbReference>
<gene>
    <name evidence="5" type="ORF">CPAV1605_439</name>
</gene>
<proteinExistence type="predicted"/>
<dbReference type="AlphaFoldDB" id="A0A5E8CJ71"/>